<evidence type="ECO:0000256" key="5">
    <source>
        <dbReference type="ARBA" id="ARBA00023136"/>
    </source>
</evidence>
<evidence type="ECO:0000259" key="7">
    <source>
        <dbReference type="Pfam" id="PF09335"/>
    </source>
</evidence>
<dbReference type="RefSeq" id="WP_166271234.1">
    <property type="nucleotide sequence ID" value="NZ_CP048029.1"/>
</dbReference>
<dbReference type="PANTHER" id="PTHR42709:SF6">
    <property type="entry name" value="UNDECAPRENYL PHOSPHATE TRANSPORTER A"/>
    <property type="match status" value="1"/>
</dbReference>
<evidence type="ECO:0000256" key="3">
    <source>
        <dbReference type="ARBA" id="ARBA00022692"/>
    </source>
</evidence>
<keyword evidence="9" id="KW-1185">Reference proteome</keyword>
<proteinExistence type="predicted"/>
<reference evidence="9" key="1">
    <citation type="submission" date="2020-01" db="EMBL/GenBank/DDBJ databases">
        <title>Caldichromatium gen. nov., sp. nov., a thermophilic purple sulfur bacterium member of the family Chromatiaceae isolated from Nakabusa hot spring, Japan.</title>
        <authorList>
            <person name="Saini M.K."/>
            <person name="Hanada S."/>
            <person name="Tank M."/>
        </authorList>
    </citation>
    <scope>NUCLEOTIDE SEQUENCE [LARGE SCALE GENOMIC DNA]</scope>
    <source>
        <strain evidence="9">No.7</strain>
    </source>
</reference>
<dbReference type="GO" id="GO:0005886">
    <property type="term" value="C:plasma membrane"/>
    <property type="evidence" value="ECO:0007669"/>
    <property type="project" value="UniProtKB-SubCell"/>
</dbReference>
<dbReference type="Proteomes" id="UP000502699">
    <property type="component" value="Chromosome"/>
</dbReference>
<feature type="transmembrane region" description="Helical" evidence="6">
    <location>
        <begin position="175"/>
        <end position="194"/>
    </location>
</feature>
<dbReference type="AlphaFoldDB" id="A0A6G7VFA8"/>
<dbReference type="Pfam" id="PF09335">
    <property type="entry name" value="VTT_dom"/>
    <property type="match status" value="1"/>
</dbReference>
<feature type="domain" description="VTT" evidence="7">
    <location>
        <begin position="34"/>
        <end position="160"/>
    </location>
</feature>
<keyword evidence="4 6" id="KW-1133">Transmembrane helix</keyword>
<comment type="subcellular location">
    <subcellularLocation>
        <location evidence="1">Cell membrane</location>
        <topology evidence="1">Multi-pass membrane protein</topology>
    </subcellularLocation>
</comment>
<dbReference type="InterPro" id="IPR051311">
    <property type="entry name" value="DedA_domain"/>
</dbReference>
<name>A0A6G7VFA8_9GAMM</name>
<dbReference type="InterPro" id="IPR032816">
    <property type="entry name" value="VTT_dom"/>
</dbReference>
<sequence length="202" mass="21806">MLQEMVDWLVATIGGWGYAGVLILMAIESSFIPFPSEVVLIPAGYLVHQGEMHAGLVLLAALTGSLIGAFVNYGLALLLGRPLLERYGRYLFIGPQALYKADRFFARHGAISTFTGRLIPAIRQLISLPAGLARMPLASFALYTALGAGLWSCVLIALGYLIGRNEALIREHLQLATLGALVFAALTVAVYIAWNRHQGRLG</sequence>
<keyword evidence="3 6" id="KW-0812">Transmembrane</keyword>
<keyword evidence="5 6" id="KW-0472">Membrane</keyword>
<organism evidence="8 9">
    <name type="scientific">Caldichromatium japonicum</name>
    <dbReference type="NCBI Taxonomy" id="2699430"/>
    <lineage>
        <taxon>Bacteria</taxon>
        <taxon>Pseudomonadati</taxon>
        <taxon>Pseudomonadota</taxon>
        <taxon>Gammaproteobacteria</taxon>
        <taxon>Chromatiales</taxon>
        <taxon>Chromatiaceae</taxon>
        <taxon>Caldichromatium</taxon>
    </lineage>
</organism>
<accession>A0A6G7VFA8</accession>
<evidence type="ECO:0000313" key="8">
    <source>
        <dbReference type="EMBL" id="QIK38477.1"/>
    </source>
</evidence>
<dbReference type="KEGG" id="cjap:GWK36_11345"/>
<evidence type="ECO:0000313" key="9">
    <source>
        <dbReference type="Proteomes" id="UP000502699"/>
    </source>
</evidence>
<keyword evidence="2" id="KW-1003">Cell membrane</keyword>
<dbReference type="EMBL" id="CP048029">
    <property type="protein sequence ID" value="QIK38477.1"/>
    <property type="molecule type" value="Genomic_DNA"/>
</dbReference>
<protein>
    <submittedName>
        <fullName evidence="8">DedA family protein</fullName>
    </submittedName>
</protein>
<evidence type="ECO:0000256" key="6">
    <source>
        <dbReference type="SAM" id="Phobius"/>
    </source>
</evidence>
<feature type="transmembrane region" description="Helical" evidence="6">
    <location>
        <begin position="7"/>
        <end position="32"/>
    </location>
</feature>
<feature type="transmembrane region" description="Helical" evidence="6">
    <location>
        <begin position="52"/>
        <end position="79"/>
    </location>
</feature>
<evidence type="ECO:0000256" key="2">
    <source>
        <dbReference type="ARBA" id="ARBA00022475"/>
    </source>
</evidence>
<evidence type="ECO:0000256" key="1">
    <source>
        <dbReference type="ARBA" id="ARBA00004651"/>
    </source>
</evidence>
<evidence type="ECO:0000256" key="4">
    <source>
        <dbReference type="ARBA" id="ARBA00022989"/>
    </source>
</evidence>
<feature type="transmembrane region" description="Helical" evidence="6">
    <location>
        <begin position="140"/>
        <end position="163"/>
    </location>
</feature>
<gene>
    <name evidence="8" type="ORF">GWK36_11345</name>
</gene>
<dbReference type="PANTHER" id="PTHR42709">
    <property type="entry name" value="ALKALINE PHOSPHATASE LIKE PROTEIN"/>
    <property type="match status" value="1"/>
</dbReference>